<dbReference type="EMBL" id="VWPJ01000040">
    <property type="protein sequence ID" value="KAA5603020.1"/>
    <property type="molecule type" value="Genomic_DNA"/>
</dbReference>
<organism evidence="1 2">
    <name type="scientific">Roseospira marina</name>
    <dbReference type="NCBI Taxonomy" id="140057"/>
    <lineage>
        <taxon>Bacteria</taxon>
        <taxon>Pseudomonadati</taxon>
        <taxon>Pseudomonadota</taxon>
        <taxon>Alphaproteobacteria</taxon>
        <taxon>Rhodospirillales</taxon>
        <taxon>Rhodospirillaceae</taxon>
        <taxon>Roseospira</taxon>
    </lineage>
</organism>
<reference evidence="1 2" key="1">
    <citation type="submission" date="2019-09" db="EMBL/GenBank/DDBJ databases">
        <title>Genome sequence of Roseospira marina, one of the more divergent members of the non-sulfur purple photosynthetic bacterial family, the Rhodospirillaceae.</title>
        <authorList>
            <person name="Meyer T."/>
            <person name="Kyndt J."/>
        </authorList>
    </citation>
    <scope>NUCLEOTIDE SEQUENCE [LARGE SCALE GENOMIC DNA]</scope>
    <source>
        <strain evidence="1 2">DSM 15113</strain>
    </source>
</reference>
<evidence type="ECO:0000313" key="1">
    <source>
        <dbReference type="EMBL" id="KAA5603020.1"/>
    </source>
</evidence>
<gene>
    <name evidence="1" type="ORF">F1188_20020</name>
</gene>
<evidence type="ECO:0000313" key="2">
    <source>
        <dbReference type="Proteomes" id="UP000324065"/>
    </source>
</evidence>
<name>A0A5M6I491_9PROT</name>
<dbReference type="OrthoDB" id="6871774at2"/>
<keyword evidence="2" id="KW-1185">Reference proteome</keyword>
<accession>A0A5M6I491</accession>
<protein>
    <submittedName>
        <fullName evidence="1">Uncharacterized protein</fullName>
    </submittedName>
</protein>
<dbReference type="AlphaFoldDB" id="A0A5M6I491"/>
<dbReference type="Proteomes" id="UP000324065">
    <property type="component" value="Unassembled WGS sequence"/>
</dbReference>
<proteinExistence type="predicted"/>
<comment type="caution">
    <text evidence="1">The sequence shown here is derived from an EMBL/GenBank/DDBJ whole genome shotgun (WGS) entry which is preliminary data.</text>
</comment>
<sequence>MPVEIDLIENLDAVKRDIADFSDRQVPFAMMNALTRTANAAKDRARDEIDRVFDRPTKYTRNSLFVRAARKARLEASVNIKDFAPKGTPAFKYLAPQIEGGPRREKRFERALQAAGHLPRGTRAVPGEGIDLDRSGAVSRGQITKILSYLRASPDPMQNRGATAGRRVRRRDQYFLGRPKNQPDLPEGVWKRERSRLVPTLVFVRRAEYRPRFAFADIIHGTVEDEFGGHFRDALHEAHATRRD</sequence>
<dbReference type="RefSeq" id="WP_150064225.1">
    <property type="nucleotide sequence ID" value="NZ_JACHII010000031.1"/>
</dbReference>